<comment type="caution">
    <text evidence="2">The sequence shown here is derived from an EMBL/GenBank/DDBJ whole genome shotgun (WGS) entry which is preliminary data.</text>
</comment>
<evidence type="ECO:0000313" key="2">
    <source>
        <dbReference type="EMBL" id="SDF25129.1"/>
    </source>
</evidence>
<evidence type="ECO:0000256" key="1">
    <source>
        <dbReference type="SAM" id="MobiDB-lite"/>
    </source>
</evidence>
<sequence>MRTREADLLALAVKAAEEHPDATALLVDLSHVPHIDDPAFFRVLVGRLQERARQLDAQRFDLADHRICFVVRTSDAATLETAVKSLSSLLVAHGKPPIQETRFALQTRPEPFLTACREMAKAVENRPDFRAEDDDGRALAAFLAIERNLAAADISNLLREQAIVDLSDPAAPSILAIEIFTSIQAVQTLYGIPLTRNPWLFDRVTEILDRRMLLHLSRDRAQTDRRLSINIHLSTVLSDSFETFLLDQRFDWRRHLIFELSHIEMIDAPDRFAAALRRFTDLEATVAVDAVPWTSLAHMAEASSDIRFIKVEWAPDLASLDGDARTRLTEMLDRIGRDRIVLHHCPDEAAIETALALGIHLVQGWGVDARLSHPVAAEKPATTAPHGRKPRSQRR</sequence>
<keyword evidence="3" id="KW-1185">Reference proteome</keyword>
<dbReference type="OrthoDB" id="7341720at2"/>
<feature type="compositionally biased region" description="Basic residues" evidence="1">
    <location>
        <begin position="386"/>
        <end position="395"/>
    </location>
</feature>
<feature type="region of interest" description="Disordered" evidence="1">
    <location>
        <begin position="376"/>
        <end position="395"/>
    </location>
</feature>
<reference evidence="2 3" key="1">
    <citation type="submission" date="2016-10" db="EMBL/GenBank/DDBJ databases">
        <authorList>
            <person name="Varghese N."/>
            <person name="Submissions S."/>
        </authorList>
    </citation>
    <scope>NUCLEOTIDE SEQUENCE [LARGE SCALE GENOMIC DNA]</scope>
    <source>
        <strain evidence="2 3">DSM 18839</strain>
    </source>
</reference>
<dbReference type="AlphaFoldDB" id="A0A8G2BEW4"/>
<protein>
    <submittedName>
        <fullName evidence="2">EAL domain, c-di-GMP-specific phosphodiesterase class I (Or its enzymatically inactive variant)</fullName>
    </submittedName>
</protein>
<proteinExistence type="predicted"/>
<accession>A0A8G2BEW4</accession>
<dbReference type="Proteomes" id="UP000198615">
    <property type="component" value="Unassembled WGS sequence"/>
</dbReference>
<name>A0A8G2BEW4_9PROT</name>
<dbReference type="EMBL" id="FNBW01000002">
    <property type="protein sequence ID" value="SDF25129.1"/>
    <property type="molecule type" value="Genomic_DNA"/>
</dbReference>
<gene>
    <name evidence="2" type="ORF">SAMN05660686_00748</name>
</gene>
<dbReference type="RefSeq" id="WP_093148258.1">
    <property type="nucleotide sequence ID" value="NZ_FNBW01000002.1"/>
</dbReference>
<dbReference type="Gene3D" id="3.20.20.450">
    <property type="entry name" value="EAL domain"/>
    <property type="match status" value="1"/>
</dbReference>
<organism evidence="2 3">
    <name type="scientific">Thalassobaculum litoreum DSM 18839</name>
    <dbReference type="NCBI Taxonomy" id="1123362"/>
    <lineage>
        <taxon>Bacteria</taxon>
        <taxon>Pseudomonadati</taxon>
        <taxon>Pseudomonadota</taxon>
        <taxon>Alphaproteobacteria</taxon>
        <taxon>Rhodospirillales</taxon>
        <taxon>Thalassobaculaceae</taxon>
        <taxon>Thalassobaculum</taxon>
    </lineage>
</organism>
<dbReference type="InterPro" id="IPR035919">
    <property type="entry name" value="EAL_sf"/>
</dbReference>
<evidence type="ECO:0000313" key="3">
    <source>
        <dbReference type="Proteomes" id="UP000198615"/>
    </source>
</evidence>
<dbReference type="SUPFAM" id="SSF141868">
    <property type="entry name" value="EAL domain-like"/>
    <property type="match status" value="1"/>
</dbReference>